<evidence type="ECO:0000313" key="2">
    <source>
        <dbReference type="Proteomes" id="UP001380953"/>
    </source>
</evidence>
<proteinExistence type="predicted"/>
<accession>A0ACC6PER4</accession>
<dbReference type="EMBL" id="JBBKAR010000043">
    <property type="protein sequence ID" value="MEJ8305434.1"/>
    <property type="molecule type" value="Genomic_DNA"/>
</dbReference>
<comment type="caution">
    <text evidence="1">The sequence shown here is derived from an EMBL/GenBank/DDBJ whole genome shotgun (WGS) entry which is preliminary data.</text>
</comment>
<dbReference type="Proteomes" id="UP001380953">
    <property type="component" value="Unassembled WGS sequence"/>
</dbReference>
<name>A0ACC6PER4_9BACL</name>
<organism evidence="1 2">
    <name type="scientific">Saccharibacillus sacchari</name>
    <dbReference type="NCBI Taxonomy" id="456493"/>
    <lineage>
        <taxon>Bacteria</taxon>
        <taxon>Bacillati</taxon>
        <taxon>Bacillota</taxon>
        <taxon>Bacilli</taxon>
        <taxon>Bacillales</taxon>
        <taxon>Paenibacillaceae</taxon>
        <taxon>Saccharibacillus</taxon>
    </lineage>
</organism>
<evidence type="ECO:0000313" key="1">
    <source>
        <dbReference type="EMBL" id="MEJ8305434.1"/>
    </source>
</evidence>
<protein>
    <submittedName>
        <fullName evidence="1">Uncharacterized protein</fullName>
    </submittedName>
</protein>
<keyword evidence="2" id="KW-1185">Reference proteome</keyword>
<reference evidence="1" key="1">
    <citation type="submission" date="2024-03" db="EMBL/GenBank/DDBJ databases">
        <title>Whole genome sequecning of epiphytes from Marcgravia umbellata leaves.</title>
        <authorList>
            <person name="Kumar G."/>
            <person name="Savka M.A."/>
        </authorList>
    </citation>
    <scope>NUCLEOTIDE SEQUENCE</scope>
    <source>
        <strain evidence="1">RIT_BL5</strain>
    </source>
</reference>
<sequence>MMPLDLQAFNRFHHGGKVREQDIQSLRESLADGLRAGRRMTALKKLLERTVTRTV</sequence>
<gene>
    <name evidence="1" type="ORF">WKI47_16110</name>
</gene>